<sequence length="456" mass="51316">MSRAEANWERLVRAALRGERVGAAATAAHPVTGIAGIVPSCLANNEHIEEILRVFTAAKEGYPIRESNTYEQPNSIESCQKNCEAAKRPELMVQEDNHLHEAEGVGSEQECDDYRQMEINRRPEIALSKSASKPEELLKLLAARPLPPKPAHNGSNAYTAPAETGSIIKAVEDTTHKSEKRKQCKNSSLHMLPAQKKGEEGAESETAKEEESELQQVEEGNVSEAISIKESTTVAPLIVTLDPSHMVRNKNSCSQFARKEQDHKFITTLKVMELKAYALVLEINWLKENRQVVFDPGPNEVTTHSIKGVRQDHNIWVKLRELRLEGVDLVLRPDYLKTYRQVPFDPGPNKVTFCSIEGEVSHRSIMTSKLQKVIHQKTQGMLGQSAMIRIEEMAKAITTEGCKRVNSLGLAGIVEGLNNHIQKGQWKYIRRELRTQRSKCYFETLTWKKLALRTAW</sequence>
<protein>
    <submittedName>
        <fullName evidence="2">Uncharacterized protein</fullName>
    </submittedName>
</protein>
<reference evidence="2" key="1">
    <citation type="submission" date="2020-07" db="EMBL/GenBank/DDBJ databases">
        <authorList>
            <person name="Lin J."/>
        </authorList>
    </citation>
    <scope>NUCLEOTIDE SEQUENCE</scope>
</reference>
<name>A0A6V7PWL3_ANACO</name>
<organism evidence="2">
    <name type="scientific">Ananas comosus var. bracteatus</name>
    <name type="common">red pineapple</name>
    <dbReference type="NCBI Taxonomy" id="296719"/>
    <lineage>
        <taxon>Eukaryota</taxon>
        <taxon>Viridiplantae</taxon>
        <taxon>Streptophyta</taxon>
        <taxon>Embryophyta</taxon>
        <taxon>Tracheophyta</taxon>
        <taxon>Spermatophyta</taxon>
        <taxon>Magnoliopsida</taxon>
        <taxon>Liliopsida</taxon>
        <taxon>Poales</taxon>
        <taxon>Bromeliaceae</taxon>
        <taxon>Bromelioideae</taxon>
        <taxon>Ananas</taxon>
    </lineage>
</organism>
<dbReference type="AlphaFoldDB" id="A0A6V7PWL3"/>
<proteinExistence type="predicted"/>
<feature type="region of interest" description="Disordered" evidence="1">
    <location>
        <begin position="173"/>
        <end position="221"/>
    </location>
</feature>
<evidence type="ECO:0000256" key="1">
    <source>
        <dbReference type="SAM" id="MobiDB-lite"/>
    </source>
</evidence>
<gene>
    <name evidence="2" type="ORF">CB5_LOCUS18463</name>
</gene>
<dbReference type="EMBL" id="LR862153">
    <property type="protein sequence ID" value="CAD1835252.1"/>
    <property type="molecule type" value="Genomic_DNA"/>
</dbReference>
<accession>A0A6V7PWL3</accession>
<feature type="compositionally biased region" description="Basic and acidic residues" evidence="1">
    <location>
        <begin position="196"/>
        <end position="209"/>
    </location>
</feature>
<evidence type="ECO:0000313" key="2">
    <source>
        <dbReference type="EMBL" id="CAD1835252.1"/>
    </source>
</evidence>